<dbReference type="Proteomes" id="UP000028981">
    <property type="component" value="Unassembled WGS sequence"/>
</dbReference>
<reference evidence="1 2" key="1">
    <citation type="submission" date="2014-08" db="EMBL/GenBank/DDBJ databases">
        <authorList>
            <person name="Hassan Y.I."/>
            <person name="Lepp D."/>
            <person name="Zhou T."/>
        </authorList>
    </citation>
    <scope>NUCLEOTIDE SEQUENCE [LARGE SCALE GENOMIC DNA]</scope>
    <source>
        <strain evidence="1 2">IFO13584</strain>
    </source>
</reference>
<protein>
    <recommendedName>
        <fullName evidence="3">SpoVG family protein</fullName>
    </recommendedName>
</protein>
<dbReference type="EMBL" id="JQGC01000009">
    <property type="protein sequence ID" value="KFL30986.1"/>
    <property type="molecule type" value="Genomic_DNA"/>
</dbReference>
<evidence type="ECO:0000313" key="1">
    <source>
        <dbReference type="EMBL" id="KFL30986.1"/>
    </source>
</evidence>
<accession>A0A087M283</accession>
<proteinExistence type="predicted"/>
<dbReference type="OrthoDB" id="8083719at2"/>
<comment type="caution">
    <text evidence="1">The sequence shown here is derived from an EMBL/GenBank/DDBJ whole genome shotgun (WGS) entry which is preliminary data.</text>
</comment>
<dbReference type="AlphaFoldDB" id="A0A087M283"/>
<evidence type="ECO:0000313" key="2">
    <source>
        <dbReference type="Proteomes" id="UP000028981"/>
    </source>
</evidence>
<dbReference type="RefSeq" id="WP_035082785.1">
    <property type="nucleotide sequence ID" value="NZ_JQGC01000009.1"/>
</dbReference>
<name>A0A087M283_9HYPH</name>
<dbReference type="STRING" id="46914.JP75_11575"/>
<evidence type="ECO:0008006" key="3">
    <source>
        <dbReference type="Google" id="ProtNLM"/>
    </source>
</evidence>
<gene>
    <name evidence="1" type="ORF">JP75_11575</name>
</gene>
<keyword evidence="2" id="KW-1185">Reference proteome</keyword>
<sequence>MRVIQTHLMAPSGHRTGHTCLGFFDLELSSNVRLYKIALLRMRDGRFRSVAPYAGKNLAATFSPALAERITALALDAFGEHAHAA</sequence>
<organism evidence="1 2">
    <name type="scientific">Devosia riboflavina</name>
    <dbReference type="NCBI Taxonomy" id="46914"/>
    <lineage>
        <taxon>Bacteria</taxon>
        <taxon>Pseudomonadati</taxon>
        <taxon>Pseudomonadota</taxon>
        <taxon>Alphaproteobacteria</taxon>
        <taxon>Hyphomicrobiales</taxon>
        <taxon>Devosiaceae</taxon>
        <taxon>Devosia</taxon>
    </lineage>
</organism>